<gene>
    <name evidence="2" type="ORF">SAMN03080615_01614</name>
</gene>
<reference evidence="3" key="1">
    <citation type="submission" date="2016-10" db="EMBL/GenBank/DDBJ databases">
        <authorList>
            <person name="Varghese N."/>
            <person name="Submissions S."/>
        </authorList>
    </citation>
    <scope>NUCLEOTIDE SEQUENCE [LARGE SCALE GENOMIC DNA]</scope>
    <source>
        <strain evidence="3">DSM 18887</strain>
    </source>
</reference>
<dbReference type="RefSeq" id="WP_139203153.1">
    <property type="nucleotide sequence ID" value="NZ_AP025284.1"/>
</dbReference>
<accession>A0A1H9GD49</accession>
<feature type="region of interest" description="Disordered" evidence="1">
    <location>
        <begin position="41"/>
        <end position="69"/>
    </location>
</feature>
<dbReference type="STRING" id="355243.SAMN03080615_01614"/>
<keyword evidence="3" id="KW-1185">Reference proteome</keyword>
<dbReference type="EMBL" id="FOGB01000004">
    <property type="protein sequence ID" value="SEQ47989.1"/>
    <property type="molecule type" value="Genomic_DNA"/>
</dbReference>
<sequence length="69" mass="8010">MWHSAETPPKGSIHLWTRDVITVTNHGNVYLLAYMHGENSGTWQRPEEFEPGEQVELWTEHPDKQKPKG</sequence>
<evidence type="ECO:0008006" key="4">
    <source>
        <dbReference type="Google" id="ProtNLM"/>
    </source>
</evidence>
<proteinExistence type="predicted"/>
<dbReference type="Proteomes" id="UP000198749">
    <property type="component" value="Unassembled WGS sequence"/>
</dbReference>
<evidence type="ECO:0000313" key="3">
    <source>
        <dbReference type="Proteomes" id="UP000198749"/>
    </source>
</evidence>
<feature type="compositionally biased region" description="Basic and acidic residues" evidence="1">
    <location>
        <begin position="58"/>
        <end position="69"/>
    </location>
</feature>
<name>A0A1H9GD49_9GAMM</name>
<protein>
    <recommendedName>
        <fullName evidence="4">DUF551 domain-containing protein</fullName>
    </recommendedName>
</protein>
<evidence type="ECO:0000313" key="2">
    <source>
        <dbReference type="EMBL" id="SEQ47989.1"/>
    </source>
</evidence>
<dbReference type="AlphaFoldDB" id="A0A1H9GD49"/>
<organism evidence="2 3">
    <name type="scientific">Amphritea atlantica</name>
    <dbReference type="NCBI Taxonomy" id="355243"/>
    <lineage>
        <taxon>Bacteria</taxon>
        <taxon>Pseudomonadati</taxon>
        <taxon>Pseudomonadota</taxon>
        <taxon>Gammaproteobacteria</taxon>
        <taxon>Oceanospirillales</taxon>
        <taxon>Oceanospirillaceae</taxon>
        <taxon>Amphritea</taxon>
    </lineage>
</organism>
<evidence type="ECO:0000256" key="1">
    <source>
        <dbReference type="SAM" id="MobiDB-lite"/>
    </source>
</evidence>